<dbReference type="EMBL" id="JAFLNC010000002">
    <property type="protein sequence ID" value="MBO0333373.1"/>
    <property type="molecule type" value="Genomic_DNA"/>
</dbReference>
<protein>
    <submittedName>
        <fullName evidence="7">PLP-dependent aminotransferase family protein</fullName>
    </submittedName>
</protein>
<evidence type="ECO:0000256" key="3">
    <source>
        <dbReference type="ARBA" id="ARBA00023015"/>
    </source>
</evidence>
<dbReference type="PANTHER" id="PTHR46577">
    <property type="entry name" value="HTH-TYPE TRANSCRIPTIONAL REGULATORY PROTEIN GABR"/>
    <property type="match status" value="1"/>
</dbReference>
<dbReference type="RefSeq" id="WP_207043626.1">
    <property type="nucleotide sequence ID" value="NZ_JAFLNC010000002.1"/>
</dbReference>
<dbReference type="SUPFAM" id="SSF46785">
    <property type="entry name" value="Winged helix' DNA-binding domain"/>
    <property type="match status" value="1"/>
</dbReference>
<evidence type="ECO:0000313" key="8">
    <source>
        <dbReference type="Proteomes" id="UP000664761"/>
    </source>
</evidence>
<dbReference type="Proteomes" id="UP000664761">
    <property type="component" value="Unassembled WGS sequence"/>
</dbReference>
<keyword evidence="5" id="KW-0804">Transcription</keyword>
<dbReference type="Gene3D" id="1.10.10.10">
    <property type="entry name" value="Winged helix-like DNA-binding domain superfamily/Winged helix DNA-binding domain"/>
    <property type="match status" value="1"/>
</dbReference>
<dbReference type="Pfam" id="PF00155">
    <property type="entry name" value="Aminotran_1_2"/>
    <property type="match status" value="1"/>
</dbReference>
<dbReference type="CDD" id="cd07377">
    <property type="entry name" value="WHTH_GntR"/>
    <property type="match status" value="1"/>
</dbReference>
<keyword evidence="7" id="KW-0032">Aminotransferase</keyword>
<evidence type="ECO:0000256" key="2">
    <source>
        <dbReference type="ARBA" id="ARBA00022898"/>
    </source>
</evidence>
<reference evidence="7 8" key="1">
    <citation type="submission" date="2021-03" db="EMBL/GenBank/DDBJ databases">
        <title>Sneathiella sp. CAU 1612 isolated from Kang Won-do.</title>
        <authorList>
            <person name="Kim W."/>
        </authorList>
    </citation>
    <scope>NUCLEOTIDE SEQUENCE [LARGE SCALE GENOMIC DNA]</scope>
    <source>
        <strain evidence="7 8">CAU 1612</strain>
    </source>
</reference>
<dbReference type="InterPro" id="IPR051446">
    <property type="entry name" value="HTH_trans_reg/aminotransferase"/>
</dbReference>
<dbReference type="Pfam" id="PF00392">
    <property type="entry name" value="GntR"/>
    <property type="match status" value="1"/>
</dbReference>
<dbReference type="Gene3D" id="3.40.640.10">
    <property type="entry name" value="Type I PLP-dependent aspartate aminotransferase-like (Major domain)"/>
    <property type="match status" value="1"/>
</dbReference>
<proteinExistence type="inferred from homology"/>
<dbReference type="InterPro" id="IPR015421">
    <property type="entry name" value="PyrdxlP-dep_Trfase_major"/>
</dbReference>
<comment type="caution">
    <text evidence="7">The sequence shown here is derived from an EMBL/GenBank/DDBJ whole genome shotgun (WGS) entry which is preliminary data.</text>
</comment>
<name>A0ABS3F4G0_9PROT</name>
<evidence type="ECO:0000259" key="6">
    <source>
        <dbReference type="PROSITE" id="PS50949"/>
    </source>
</evidence>
<evidence type="ECO:0000313" key="7">
    <source>
        <dbReference type="EMBL" id="MBO0333373.1"/>
    </source>
</evidence>
<dbReference type="GO" id="GO:0008483">
    <property type="term" value="F:transaminase activity"/>
    <property type="evidence" value="ECO:0007669"/>
    <property type="project" value="UniProtKB-KW"/>
</dbReference>
<dbReference type="PROSITE" id="PS50949">
    <property type="entry name" value="HTH_GNTR"/>
    <property type="match status" value="1"/>
</dbReference>
<dbReference type="InterPro" id="IPR036390">
    <property type="entry name" value="WH_DNA-bd_sf"/>
</dbReference>
<sequence length="461" mass="51504">MKKFEEIVALFVQKIKEGEYQPGDRLPTHRDLAYDYGCSIGTASRAYAELERRGICYGRIGQGTFVYGTSRDEAAVGKGAIFPEESWSEGQRGLTDLSKNSYFHKDTESRLKDAAQRLFRRNEPGTYFSYSDSRGRLRDREVAGAWLSTLVEFVEFENIIITQGAQSGLYLAMATLANAGETVVTEALGYPGIRAAAYEQDLRLAPLAMDSEGIIPDAFADICRRGNVKMLVTVPTNHNPTGATQPLSRRRQIIEIARRHGVTIVEDGVYAPLQNWGIPSYRDLAPDISVFLTTMSKVMSPALRLGYMIAPDNLVPRLATKMTTMNWMTSPLILDMANFLLQSGQVAEQGRRLVEICHSREKLAHDILDRWLDRPLSPPHSPLSHIWVRLPEAQSMSGFVSCARRENIVVVAGDSFAVNRSVDVNHVRVCLMAEPREDRLVKALERLATLLSHENSPVMMV</sequence>
<keyword evidence="2" id="KW-0663">Pyridoxal phosphate</keyword>
<keyword evidence="7" id="KW-0808">Transferase</keyword>
<feature type="domain" description="HTH gntR-type" evidence="6">
    <location>
        <begin position="1"/>
        <end position="69"/>
    </location>
</feature>
<dbReference type="InterPro" id="IPR036388">
    <property type="entry name" value="WH-like_DNA-bd_sf"/>
</dbReference>
<dbReference type="PANTHER" id="PTHR46577:SF1">
    <property type="entry name" value="HTH-TYPE TRANSCRIPTIONAL REGULATORY PROTEIN GABR"/>
    <property type="match status" value="1"/>
</dbReference>
<dbReference type="InterPro" id="IPR000524">
    <property type="entry name" value="Tscrpt_reg_HTH_GntR"/>
</dbReference>
<dbReference type="Gene3D" id="3.90.1150.10">
    <property type="entry name" value="Aspartate Aminotransferase, domain 1"/>
    <property type="match status" value="1"/>
</dbReference>
<organism evidence="7 8">
    <name type="scientific">Sneathiella sedimenti</name>
    <dbReference type="NCBI Taxonomy" id="2816034"/>
    <lineage>
        <taxon>Bacteria</taxon>
        <taxon>Pseudomonadati</taxon>
        <taxon>Pseudomonadota</taxon>
        <taxon>Alphaproteobacteria</taxon>
        <taxon>Sneathiellales</taxon>
        <taxon>Sneathiellaceae</taxon>
        <taxon>Sneathiella</taxon>
    </lineage>
</organism>
<keyword evidence="8" id="KW-1185">Reference proteome</keyword>
<gene>
    <name evidence="7" type="ORF">J0X12_07100</name>
</gene>
<keyword evidence="3" id="KW-0805">Transcription regulation</keyword>
<evidence type="ECO:0000256" key="5">
    <source>
        <dbReference type="ARBA" id="ARBA00023163"/>
    </source>
</evidence>
<dbReference type="InterPro" id="IPR015422">
    <property type="entry name" value="PyrdxlP-dep_Trfase_small"/>
</dbReference>
<dbReference type="InterPro" id="IPR004839">
    <property type="entry name" value="Aminotransferase_I/II_large"/>
</dbReference>
<evidence type="ECO:0000256" key="4">
    <source>
        <dbReference type="ARBA" id="ARBA00023125"/>
    </source>
</evidence>
<dbReference type="CDD" id="cd00609">
    <property type="entry name" value="AAT_like"/>
    <property type="match status" value="1"/>
</dbReference>
<keyword evidence="4" id="KW-0238">DNA-binding</keyword>
<dbReference type="InterPro" id="IPR015424">
    <property type="entry name" value="PyrdxlP-dep_Trfase"/>
</dbReference>
<dbReference type="SMART" id="SM00345">
    <property type="entry name" value="HTH_GNTR"/>
    <property type="match status" value="1"/>
</dbReference>
<evidence type="ECO:0000256" key="1">
    <source>
        <dbReference type="ARBA" id="ARBA00005384"/>
    </source>
</evidence>
<accession>A0ABS3F4G0</accession>
<dbReference type="SUPFAM" id="SSF53383">
    <property type="entry name" value="PLP-dependent transferases"/>
    <property type="match status" value="1"/>
</dbReference>
<comment type="similarity">
    <text evidence="1">In the C-terminal section; belongs to the class-I pyridoxal-phosphate-dependent aminotransferase family.</text>
</comment>